<dbReference type="PANTHER" id="PTHR48111:SF73">
    <property type="entry name" value="ALKALINE PHOSPHATASE SYNTHESIS TRANSCRIPTIONAL REGULATORY PROTEIN PHOP"/>
    <property type="match status" value="1"/>
</dbReference>
<keyword evidence="11" id="KW-1185">Reference proteome</keyword>
<evidence type="ECO:0000256" key="2">
    <source>
        <dbReference type="ARBA" id="ARBA00023015"/>
    </source>
</evidence>
<proteinExistence type="predicted"/>
<dbReference type="Gene3D" id="6.10.250.690">
    <property type="match status" value="1"/>
</dbReference>
<dbReference type="AlphaFoldDB" id="C0CR86"/>
<dbReference type="HOGENOM" id="CLU_1113274_0_0_9"/>
<dbReference type="GO" id="GO:0000976">
    <property type="term" value="F:transcription cis-regulatory region binding"/>
    <property type="evidence" value="ECO:0007669"/>
    <property type="project" value="TreeGrafter"/>
</dbReference>
<name>C0CR86_BLAHS</name>
<keyword evidence="3 7" id="KW-0238">DNA-binding</keyword>
<dbReference type="Pfam" id="PF00072">
    <property type="entry name" value="Response_reg"/>
    <property type="match status" value="1"/>
</dbReference>
<comment type="caution">
    <text evidence="10">The sequence shown here is derived from an EMBL/GenBank/DDBJ whole genome shotgun (WGS) entry which is preliminary data.</text>
</comment>
<reference evidence="10 11" key="2">
    <citation type="submission" date="2009-02" db="EMBL/GenBank/DDBJ databases">
        <title>Draft genome sequence of Blautia hydrogenotrophica DSM 10507 (Ruminococcus hydrogenotrophicus DSM 10507).</title>
        <authorList>
            <person name="Sudarsanam P."/>
            <person name="Ley R."/>
            <person name="Guruge J."/>
            <person name="Turnbaugh P.J."/>
            <person name="Mahowald M."/>
            <person name="Liep D."/>
            <person name="Gordon J."/>
        </authorList>
    </citation>
    <scope>NUCLEOTIDE SEQUENCE [LARGE SCALE GENOMIC DNA]</scope>
    <source>
        <strain evidence="11">DSM 10507 / JCM 14656 / S5a33</strain>
    </source>
</reference>
<organism evidence="10 11">
    <name type="scientific">Blautia hydrogenotrophica (strain DSM 10507 / JCM 14656 / S5a33)</name>
    <name type="common">Ruminococcus hydrogenotrophicus</name>
    <dbReference type="NCBI Taxonomy" id="476272"/>
    <lineage>
        <taxon>Bacteria</taxon>
        <taxon>Bacillati</taxon>
        <taxon>Bacillota</taxon>
        <taxon>Clostridia</taxon>
        <taxon>Lachnospirales</taxon>
        <taxon>Lachnospiraceae</taxon>
        <taxon>Blautia</taxon>
    </lineage>
</organism>
<dbReference type="EMBL" id="ACBZ01000178">
    <property type="protein sequence ID" value="EEG47752.1"/>
    <property type="molecule type" value="Genomic_DNA"/>
</dbReference>
<evidence type="ECO:0000256" key="4">
    <source>
        <dbReference type="ARBA" id="ARBA00023163"/>
    </source>
</evidence>
<dbReference type="InterPro" id="IPR011006">
    <property type="entry name" value="CheY-like_superfamily"/>
</dbReference>
<feature type="modified residue" description="4-aspartylphosphate" evidence="6">
    <location>
        <position position="76"/>
    </location>
</feature>
<accession>C0CR86</accession>
<keyword evidence="4" id="KW-0804">Transcription</keyword>
<feature type="domain" description="OmpR/PhoB-type" evidence="9">
    <location>
        <begin position="148"/>
        <end position="248"/>
    </location>
</feature>
<dbReference type="InterPro" id="IPR001867">
    <property type="entry name" value="OmpR/PhoB-type_DNA-bd"/>
</dbReference>
<evidence type="ECO:0000256" key="1">
    <source>
        <dbReference type="ARBA" id="ARBA00018672"/>
    </source>
</evidence>
<gene>
    <name evidence="10" type="ORF">RUMHYD_03399</name>
</gene>
<evidence type="ECO:0000259" key="8">
    <source>
        <dbReference type="PROSITE" id="PS50110"/>
    </source>
</evidence>
<evidence type="ECO:0000256" key="6">
    <source>
        <dbReference type="PROSITE-ProRule" id="PRU00169"/>
    </source>
</evidence>
<reference evidence="10 11" key="1">
    <citation type="submission" date="2009-01" db="EMBL/GenBank/DDBJ databases">
        <authorList>
            <person name="Fulton L."/>
            <person name="Clifton S."/>
            <person name="Fulton B."/>
            <person name="Xu J."/>
            <person name="Minx P."/>
            <person name="Pepin K.H."/>
            <person name="Johnson M."/>
            <person name="Bhonagiri V."/>
            <person name="Nash W.E."/>
            <person name="Mardis E.R."/>
            <person name="Wilson R.K."/>
        </authorList>
    </citation>
    <scope>NUCLEOTIDE SEQUENCE [LARGE SCALE GENOMIC DNA]</scope>
    <source>
        <strain evidence="11">DSM 10507 / JCM 14656 / S5a33</strain>
    </source>
</reference>
<dbReference type="InterPro" id="IPR001789">
    <property type="entry name" value="Sig_transdc_resp-reg_receiver"/>
</dbReference>
<evidence type="ECO:0000256" key="7">
    <source>
        <dbReference type="PROSITE-ProRule" id="PRU01091"/>
    </source>
</evidence>
<dbReference type="Gene3D" id="1.10.10.10">
    <property type="entry name" value="Winged helix-like DNA-binding domain superfamily/Winged helix DNA-binding domain"/>
    <property type="match status" value="1"/>
</dbReference>
<dbReference type="GO" id="GO:0005829">
    <property type="term" value="C:cytosol"/>
    <property type="evidence" value="ECO:0007669"/>
    <property type="project" value="TreeGrafter"/>
</dbReference>
<dbReference type="SUPFAM" id="SSF52172">
    <property type="entry name" value="CheY-like"/>
    <property type="match status" value="1"/>
</dbReference>
<dbReference type="Gene3D" id="3.40.50.2300">
    <property type="match status" value="1"/>
</dbReference>
<dbReference type="Proteomes" id="UP000003100">
    <property type="component" value="Unassembled WGS sequence"/>
</dbReference>
<feature type="domain" description="Response regulatory" evidence="8">
    <location>
        <begin position="27"/>
        <end position="140"/>
    </location>
</feature>
<dbReference type="PROSITE" id="PS51755">
    <property type="entry name" value="OMPR_PHOB"/>
    <property type="match status" value="1"/>
</dbReference>
<dbReference type="GO" id="GO:0032993">
    <property type="term" value="C:protein-DNA complex"/>
    <property type="evidence" value="ECO:0007669"/>
    <property type="project" value="TreeGrafter"/>
</dbReference>
<protein>
    <recommendedName>
        <fullName evidence="1">Stage 0 sporulation protein A homolog</fullName>
    </recommendedName>
</protein>
<evidence type="ECO:0000313" key="11">
    <source>
        <dbReference type="Proteomes" id="UP000003100"/>
    </source>
</evidence>
<sequence>QLRWASNFVTVRSEKMNGLSDIHSKNTILILEDDAKLNEGIRLALKKEGCDFLQCRTIREARTCLSQKEIDLVLLDLNLPDGDGMDFLTEIRNGWDIPIIIVTANNMETDIVMGLELGANDYITKPFSLMVLRARVAVQLRQRKNTGQFIYQEGPFVFDFERMVFQVRGQETEFSKTEQRLLRKLIENKGATLKRSYLIDEVWNGDTEYVDEHALTVTVKRLRDKIEEDSSSPKFIKTVYGIGYTWVIE</sequence>
<dbReference type="InterPro" id="IPR039420">
    <property type="entry name" value="WalR-like"/>
</dbReference>
<feature type="non-terminal residue" evidence="10">
    <location>
        <position position="1"/>
    </location>
</feature>
<dbReference type="GO" id="GO:0000156">
    <property type="term" value="F:phosphorelay response regulator activity"/>
    <property type="evidence" value="ECO:0007669"/>
    <property type="project" value="TreeGrafter"/>
</dbReference>
<dbReference type="CDD" id="cd00383">
    <property type="entry name" value="trans_reg_C"/>
    <property type="match status" value="1"/>
</dbReference>
<evidence type="ECO:0000256" key="3">
    <source>
        <dbReference type="ARBA" id="ARBA00023125"/>
    </source>
</evidence>
<evidence type="ECO:0000313" key="10">
    <source>
        <dbReference type="EMBL" id="EEG47752.1"/>
    </source>
</evidence>
<keyword evidence="2" id="KW-0805">Transcription regulation</keyword>
<comment type="function">
    <text evidence="5">May play the central regulatory role in sporulation. It may be an element of the effector pathway responsible for the activation of sporulation genes in response to nutritional stress. Spo0A may act in concert with spo0H (a sigma factor) to control the expression of some genes that are critical to the sporulation process.</text>
</comment>
<feature type="DNA-binding region" description="OmpR/PhoB-type" evidence="7">
    <location>
        <begin position="148"/>
        <end position="248"/>
    </location>
</feature>
<dbReference type="Pfam" id="PF00486">
    <property type="entry name" value="Trans_reg_C"/>
    <property type="match status" value="1"/>
</dbReference>
<dbReference type="GO" id="GO:0006355">
    <property type="term" value="P:regulation of DNA-templated transcription"/>
    <property type="evidence" value="ECO:0007669"/>
    <property type="project" value="InterPro"/>
</dbReference>
<dbReference type="SMART" id="SM00448">
    <property type="entry name" value="REC"/>
    <property type="match status" value="1"/>
</dbReference>
<keyword evidence="6" id="KW-0597">Phosphoprotein</keyword>
<dbReference type="PROSITE" id="PS50110">
    <property type="entry name" value="RESPONSE_REGULATORY"/>
    <property type="match status" value="1"/>
</dbReference>
<evidence type="ECO:0000259" key="9">
    <source>
        <dbReference type="PROSITE" id="PS51755"/>
    </source>
</evidence>
<dbReference type="eggNOG" id="COG0745">
    <property type="taxonomic scope" value="Bacteria"/>
</dbReference>
<evidence type="ECO:0000256" key="5">
    <source>
        <dbReference type="ARBA" id="ARBA00024867"/>
    </source>
</evidence>
<dbReference type="PANTHER" id="PTHR48111">
    <property type="entry name" value="REGULATOR OF RPOS"/>
    <property type="match status" value="1"/>
</dbReference>
<dbReference type="InterPro" id="IPR036388">
    <property type="entry name" value="WH-like_DNA-bd_sf"/>
</dbReference>
<dbReference type="PATRIC" id="fig|476272.21.peg.72"/>
<dbReference type="SMART" id="SM00862">
    <property type="entry name" value="Trans_reg_C"/>
    <property type="match status" value="1"/>
</dbReference>